<reference evidence="2 3" key="1">
    <citation type="submission" date="2022-05" db="EMBL/GenBank/DDBJ databases">
        <authorList>
            <consortium name="Genoscope - CEA"/>
            <person name="William W."/>
        </authorList>
    </citation>
    <scope>NUCLEOTIDE SEQUENCE [LARGE SCALE GENOMIC DNA]</scope>
</reference>
<organism evidence="2 3">
    <name type="scientific">Pocillopora meandrina</name>
    <dbReference type="NCBI Taxonomy" id="46732"/>
    <lineage>
        <taxon>Eukaryota</taxon>
        <taxon>Metazoa</taxon>
        <taxon>Cnidaria</taxon>
        <taxon>Anthozoa</taxon>
        <taxon>Hexacorallia</taxon>
        <taxon>Scleractinia</taxon>
        <taxon>Astrocoeniina</taxon>
        <taxon>Pocilloporidae</taxon>
        <taxon>Pocillopora</taxon>
    </lineage>
</organism>
<dbReference type="Pfam" id="PF00024">
    <property type="entry name" value="PAN_1"/>
    <property type="match status" value="1"/>
</dbReference>
<dbReference type="Proteomes" id="UP001159428">
    <property type="component" value="Unassembled WGS sequence"/>
</dbReference>
<feature type="domain" description="Apple" evidence="1">
    <location>
        <begin position="28"/>
        <end position="86"/>
    </location>
</feature>
<gene>
    <name evidence="2" type="ORF">PMEA_00023193</name>
</gene>
<proteinExistence type="predicted"/>
<evidence type="ECO:0000313" key="2">
    <source>
        <dbReference type="EMBL" id="CAH3146942.1"/>
    </source>
</evidence>
<protein>
    <recommendedName>
        <fullName evidence="1">Apple domain-containing protein</fullName>
    </recommendedName>
</protein>
<sequence length="200" mass="22591">MASMIRTVFFTLFFRKIGTENVGFFFSIYENRALNTGSNLLRSSSAKDTMLCARACATQINCQTAIFHFDENKCELYEKRTEDILKTMVKSEGHHLITKVRIGISNLKQEIKANIPSPVFSWLHFTPQWCSLAGRSGERLATGTTADECKELCKGNCLGVEWWEGTKSCFECTDPSKKVVYTSTNDNGYPPHVFLKSQNS</sequence>
<comment type="caution">
    <text evidence="2">The sequence shown here is derived from an EMBL/GenBank/DDBJ whole genome shotgun (WGS) entry which is preliminary data.</text>
</comment>
<dbReference type="InterPro" id="IPR003609">
    <property type="entry name" value="Pan_app"/>
</dbReference>
<evidence type="ECO:0000313" key="3">
    <source>
        <dbReference type="Proteomes" id="UP001159428"/>
    </source>
</evidence>
<accession>A0AAU9XGF6</accession>
<name>A0AAU9XGF6_9CNID</name>
<dbReference type="SUPFAM" id="SSF57414">
    <property type="entry name" value="Hairpin loop containing domain-like"/>
    <property type="match status" value="1"/>
</dbReference>
<evidence type="ECO:0000259" key="1">
    <source>
        <dbReference type="Pfam" id="PF00024"/>
    </source>
</evidence>
<keyword evidence="3" id="KW-1185">Reference proteome</keyword>
<dbReference type="AlphaFoldDB" id="A0AAU9XGF6"/>
<dbReference type="EMBL" id="CALNXJ010000042">
    <property type="protein sequence ID" value="CAH3146942.1"/>
    <property type="molecule type" value="Genomic_DNA"/>
</dbReference>